<protein>
    <submittedName>
        <fullName evidence="1">Uncharacterized protein</fullName>
    </submittedName>
</protein>
<organism evidence="1 2">
    <name type="scientific">Perkinsus olseni</name>
    <name type="common">Perkinsus atlanticus</name>
    <dbReference type="NCBI Taxonomy" id="32597"/>
    <lineage>
        <taxon>Eukaryota</taxon>
        <taxon>Sar</taxon>
        <taxon>Alveolata</taxon>
        <taxon>Perkinsozoa</taxon>
        <taxon>Perkinsea</taxon>
        <taxon>Perkinsida</taxon>
        <taxon>Perkinsidae</taxon>
        <taxon>Perkinsus</taxon>
    </lineage>
</organism>
<dbReference type="AlphaFoldDB" id="A0A7J6NHC1"/>
<dbReference type="EMBL" id="JABANP010000377">
    <property type="protein sequence ID" value="KAF4683273.1"/>
    <property type="molecule type" value="Genomic_DNA"/>
</dbReference>
<sequence>MNGRFGFLTYDNAGLLNTISYRYGDDAIYTQCAEVPDGDAVILGGGCGAYHDTNAFVNADDGVFGMSFYWGYTIWDYNADPDRFVFWPTPNVTCPSTTTTTPSTTTTTTTTITEATCTCAPCTCGVQAHQ</sequence>
<proteinExistence type="predicted"/>
<evidence type="ECO:0000313" key="2">
    <source>
        <dbReference type="Proteomes" id="UP000541610"/>
    </source>
</evidence>
<reference evidence="1 2" key="1">
    <citation type="submission" date="2020-04" db="EMBL/GenBank/DDBJ databases">
        <title>Perkinsus olseni comparative genomics.</title>
        <authorList>
            <person name="Bogema D.R."/>
        </authorList>
    </citation>
    <scope>NUCLEOTIDE SEQUENCE [LARGE SCALE GENOMIC DNA]</scope>
    <source>
        <strain evidence="1">00978-12</strain>
    </source>
</reference>
<gene>
    <name evidence="1" type="ORF">FOZ60_009373</name>
</gene>
<accession>A0A7J6NHC1</accession>
<comment type="caution">
    <text evidence="1">The sequence shown here is derived from an EMBL/GenBank/DDBJ whole genome shotgun (WGS) entry which is preliminary data.</text>
</comment>
<evidence type="ECO:0000313" key="1">
    <source>
        <dbReference type="EMBL" id="KAF4683273.1"/>
    </source>
</evidence>
<dbReference type="Proteomes" id="UP000541610">
    <property type="component" value="Unassembled WGS sequence"/>
</dbReference>
<name>A0A7J6NHC1_PEROL</name>